<keyword evidence="2" id="KW-1185">Reference proteome</keyword>
<dbReference type="Proteomes" id="UP000887574">
    <property type="component" value="Unplaced"/>
</dbReference>
<dbReference type="AlphaFoldDB" id="A0A915DDR5"/>
<organism evidence="2 3">
    <name type="scientific">Ditylenchus dipsaci</name>
    <dbReference type="NCBI Taxonomy" id="166011"/>
    <lineage>
        <taxon>Eukaryota</taxon>
        <taxon>Metazoa</taxon>
        <taxon>Ecdysozoa</taxon>
        <taxon>Nematoda</taxon>
        <taxon>Chromadorea</taxon>
        <taxon>Rhabditida</taxon>
        <taxon>Tylenchina</taxon>
        <taxon>Tylenchomorpha</taxon>
        <taxon>Sphaerularioidea</taxon>
        <taxon>Anguinidae</taxon>
        <taxon>Anguininae</taxon>
        <taxon>Ditylenchus</taxon>
    </lineage>
</organism>
<dbReference type="WBParaSite" id="jg18155">
    <property type="protein sequence ID" value="jg18155"/>
    <property type="gene ID" value="jg18155"/>
</dbReference>
<proteinExistence type="predicted"/>
<evidence type="ECO:0000313" key="3">
    <source>
        <dbReference type="WBParaSite" id="jg18155"/>
    </source>
</evidence>
<feature type="compositionally biased region" description="Basic residues" evidence="1">
    <location>
        <begin position="285"/>
        <end position="294"/>
    </location>
</feature>
<feature type="region of interest" description="Disordered" evidence="1">
    <location>
        <begin position="223"/>
        <end position="304"/>
    </location>
</feature>
<sequence length="417" mass="45753">MNIFSRDEVEIAVADVCRPLSISEEDLKSIKERVFLILQDQLSVAVASMLTKVPGIDLSEVVSSVNDIIMQKRFEAAESRAPGDKDNTVPIKEASSSANVLVSNSEGQLSVESSSLVPTHWTKYPKVIRGAILAAIEECGLTKHSKILQEALQEIMISKKDKDEVFEDVTNIVAADVLERTLEQAMKNARNVLGQDRMDPYVVASKPHDPTYKILKKIVESDSCAKSRSSSSHNLRLAPPRRSIHSSTPASHSRKSSSMSATLPISAKRGLDLNSTNEPTSSVSRPRKPYKRSAARNDEGTPKIKVKKNNLESIVPVAESKRRVSFSPMVEELKGQAKVVDVSTEEIINENAASMKCGSCVSVVDKLEELSLKLLAQMHASSAEFNERICKIETSVKEQIVTLANLLHILENVAAQK</sequence>
<reference evidence="3" key="1">
    <citation type="submission" date="2022-11" db="UniProtKB">
        <authorList>
            <consortium name="WormBaseParasite"/>
        </authorList>
    </citation>
    <scope>IDENTIFICATION</scope>
</reference>
<accession>A0A915DDR5</accession>
<name>A0A915DDR5_9BILA</name>
<feature type="compositionally biased region" description="Polar residues" evidence="1">
    <location>
        <begin position="273"/>
        <end position="284"/>
    </location>
</feature>
<evidence type="ECO:0000313" key="2">
    <source>
        <dbReference type="Proteomes" id="UP000887574"/>
    </source>
</evidence>
<evidence type="ECO:0000256" key="1">
    <source>
        <dbReference type="SAM" id="MobiDB-lite"/>
    </source>
</evidence>
<protein>
    <submittedName>
        <fullName evidence="3">Uncharacterized protein</fullName>
    </submittedName>
</protein>